<gene>
    <name evidence="2" type="ORF">SAMN04515674_105224</name>
</gene>
<sequence>MSLPIGELKGISTTVADKLKELGYPTSDPFLAKAATPAGRNELASQLGIFPKEVLELANRADLARLKGIGSVYSDLLEVAGVDTVKELSKRIPANLHAKILSANENDQLTSRPPTLAAVEDWVDQAKNLPYILEY</sequence>
<name>A0A1I5SUV2_9BACT</name>
<dbReference type="Pfam" id="PF14229">
    <property type="entry name" value="DUF4332"/>
    <property type="match status" value="1"/>
</dbReference>
<keyword evidence="3" id="KW-1185">Reference proteome</keyword>
<reference evidence="2 3" key="1">
    <citation type="submission" date="2016-10" db="EMBL/GenBank/DDBJ databases">
        <authorList>
            <person name="de Groot N.N."/>
        </authorList>
    </citation>
    <scope>NUCLEOTIDE SEQUENCE [LARGE SCALE GENOMIC DNA]</scope>
    <source>
        <strain evidence="3">E92,LMG 26720,CCM 7988</strain>
    </source>
</reference>
<dbReference type="STRING" id="1079859.SAMN04515674_105224"/>
<dbReference type="AlphaFoldDB" id="A0A1I5SUV2"/>
<dbReference type="RefSeq" id="WP_092016761.1">
    <property type="nucleotide sequence ID" value="NZ_FOXH01000005.1"/>
</dbReference>
<dbReference type="InterPro" id="IPR025567">
    <property type="entry name" value="DUF4332"/>
</dbReference>
<dbReference type="OrthoDB" id="9794786at2"/>
<dbReference type="EMBL" id="FOXH01000005">
    <property type="protein sequence ID" value="SFP74552.1"/>
    <property type="molecule type" value="Genomic_DNA"/>
</dbReference>
<evidence type="ECO:0000313" key="2">
    <source>
        <dbReference type="EMBL" id="SFP74552.1"/>
    </source>
</evidence>
<evidence type="ECO:0000259" key="1">
    <source>
        <dbReference type="Pfam" id="PF14229"/>
    </source>
</evidence>
<accession>A0A1I5SUV2</accession>
<dbReference type="Proteomes" id="UP000199306">
    <property type="component" value="Unassembled WGS sequence"/>
</dbReference>
<organism evidence="2 3">
    <name type="scientific">Pseudarcicella hirudinis</name>
    <dbReference type="NCBI Taxonomy" id="1079859"/>
    <lineage>
        <taxon>Bacteria</taxon>
        <taxon>Pseudomonadati</taxon>
        <taxon>Bacteroidota</taxon>
        <taxon>Cytophagia</taxon>
        <taxon>Cytophagales</taxon>
        <taxon>Flectobacillaceae</taxon>
        <taxon>Pseudarcicella</taxon>
    </lineage>
</organism>
<protein>
    <recommendedName>
        <fullName evidence="1">DUF4332 domain-containing protein</fullName>
    </recommendedName>
</protein>
<evidence type="ECO:0000313" key="3">
    <source>
        <dbReference type="Proteomes" id="UP000199306"/>
    </source>
</evidence>
<feature type="domain" description="DUF4332" evidence="1">
    <location>
        <begin position="10"/>
        <end position="129"/>
    </location>
</feature>
<proteinExistence type="predicted"/>